<protein>
    <submittedName>
        <fullName evidence="2">Uncharacterized protein</fullName>
    </submittedName>
</protein>
<evidence type="ECO:0000313" key="3">
    <source>
        <dbReference type="Proteomes" id="UP000250557"/>
    </source>
</evidence>
<dbReference type="EMBL" id="CP043451">
    <property type="protein sequence ID" value="QEM06380.1"/>
    <property type="molecule type" value="Genomic_DNA"/>
</dbReference>
<keyword evidence="1" id="KW-0472">Membrane</keyword>
<keyword evidence="1" id="KW-0812">Transmembrane</keyword>
<evidence type="ECO:0000256" key="1">
    <source>
        <dbReference type="SAM" id="Phobius"/>
    </source>
</evidence>
<name>A0AAE6MK47_9SPHI</name>
<sequence>MRALRLPGKRICCCIIMLFLSVIIDMKQITNPAKVLGLLAIVLVTVFWGCHKETVTKSELNISGKWIVPAAFSKQGVQYEYDFKTDHTFEGTVTSIDSVSKKLIGTASKRVGKYKIQNSVLTLYDITDYQNKNNAFGPVSELAAVSNVIAVTANYTMVLNAGGNVLTLTYICGPADDCTAPQGVNYFKQ</sequence>
<accession>A0AAE6MK47</accession>
<organism evidence="2 3">
    <name type="scientific">Mucilaginibacter rubeus</name>
    <dbReference type="NCBI Taxonomy" id="2027860"/>
    <lineage>
        <taxon>Bacteria</taxon>
        <taxon>Pseudomonadati</taxon>
        <taxon>Bacteroidota</taxon>
        <taxon>Sphingobacteriia</taxon>
        <taxon>Sphingobacteriales</taxon>
        <taxon>Sphingobacteriaceae</taxon>
        <taxon>Mucilaginibacter</taxon>
    </lineage>
</organism>
<dbReference type="AlphaFoldDB" id="A0AAE6MK47"/>
<keyword evidence="1" id="KW-1133">Transmembrane helix</keyword>
<feature type="transmembrane region" description="Helical" evidence="1">
    <location>
        <begin position="35"/>
        <end position="51"/>
    </location>
</feature>
<dbReference type="Proteomes" id="UP000250557">
    <property type="component" value="Chromosome"/>
</dbReference>
<reference evidence="2 3" key="1">
    <citation type="submission" date="2019-08" db="EMBL/GenBank/DDBJ databases">
        <title>Comparative genome analysis confer to the adaptation heavy metal polluted environment.</title>
        <authorList>
            <person name="Li Y."/>
        </authorList>
    </citation>
    <scope>NUCLEOTIDE SEQUENCE [LARGE SCALE GENOMIC DNA]</scope>
    <source>
        <strain evidence="2 3">P2</strain>
    </source>
</reference>
<evidence type="ECO:0000313" key="2">
    <source>
        <dbReference type="EMBL" id="QEM06380.1"/>
    </source>
</evidence>
<proteinExistence type="predicted"/>
<feature type="transmembrane region" description="Helical" evidence="1">
    <location>
        <begin position="12"/>
        <end position="29"/>
    </location>
</feature>
<gene>
    <name evidence="2" type="ORF">DIU31_023725</name>
</gene>